<dbReference type="PANTHER" id="PTHR31970">
    <property type="match status" value="1"/>
</dbReference>
<evidence type="ECO:0000256" key="1">
    <source>
        <dbReference type="SAM" id="SignalP"/>
    </source>
</evidence>
<evidence type="ECO:0000313" key="2">
    <source>
        <dbReference type="EMBL" id="KAG0464665.1"/>
    </source>
</evidence>
<dbReference type="OrthoDB" id="5402974at2759"/>
<evidence type="ECO:0000313" key="3">
    <source>
        <dbReference type="Proteomes" id="UP000639772"/>
    </source>
</evidence>
<dbReference type="EMBL" id="JADCNM010000010">
    <property type="protein sequence ID" value="KAG0464665.1"/>
    <property type="molecule type" value="Genomic_DNA"/>
</dbReference>
<protein>
    <submittedName>
        <fullName evidence="2">Uncharacterized protein</fullName>
    </submittedName>
</protein>
<dbReference type="Pfam" id="PF16983">
    <property type="entry name" value="MFS_MOT1"/>
    <property type="match status" value="1"/>
</dbReference>
<accession>A0A835UL42</accession>
<feature type="chain" id="PRO_5032809472" evidence="1">
    <location>
        <begin position="24"/>
        <end position="69"/>
    </location>
</feature>
<dbReference type="InterPro" id="IPR031563">
    <property type="entry name" value="MOT1/MOT2"/>
</dbReference>
<dbReference type="Proteomes" id="UP000639772">
    <property type="component" value="Chromosome 10"/>
</dbReference>
<gene>
    <name evidence="2" type="ORF">HPP92_018829</name>
</gene>
<feature type="signal peptide" evidence="1">
    <location>
        <begin position="1"/>
        <end position="23"/>
    </location>
</feature>
<proteinExistence type="predicted"/>
<dbReference type="AlphaFoldDB" id="A0A835UL42"/>
<keyword evidence="1" id="KW-0732">Signal</keyword>
<dbReference type="GO" id="GO:0015098">
    <property type="term" value="F:molybdate ion transmembrane transporter activity"/>
    <property type="evidence" value="ECO:0007669"/>
    <property type="project" value="InterPro"/>
</dbReference>
<comment type="caution">
    <text evidence="2">The sequence shown here is derived from an EMBL/GenBank/DDBJ whole genome shotgun (WGS) entry which is preliminary data.</text>
</comment>
<reference evidence="2 3" key="1">
    <citation type="journal article" date="2020" name="Nat. Food">
        <title>A phased Vanilla planifolia genome enables genetic improvement of flavour and production.</title>
        <authorList>
            <person name="Hasing T."/>
            <person name="Tang H."/>
            <person name="Brym M."/>
            <person name="Khazi F."/>
            <person name="Huang T."/>
            <person name="Chambers A.H."/>
        </authorList>
    </citation>
    <scope>NUCLEOTIDE SEQUENCE [LARGE SCALE GENOMIC DNA]</scope>
    <source>
        <tissue evidence="2">Leaf</tissue>
    </source>
</reference>
<sequence>MEGWFLKGALPQIPLTLLNSVLAVCKLTADLFPDREATATSVATTPCRAVTAQGDWRDSISLEVGAVGA</sequence>
<dbReference type="PANTHER" id="PTHR31970:SF0">
    <property type="entry name" value="MOLYBDATE TRANSPORTER 1"/>
    <property type="match status" value="1"/>
</dbReference>
<name>A0A835UL42_VANPL</name>
<organism evidence="2 3">
    <name type="scientific">Vanilla planifolia</name>
    <name type="common">Vanilla</name>
    <dbReference type="NCBI Taxonomy" id="51239"/>
    <lineage>
        <taxon>Eukaryota</taxon>
        <taxon>Viridiplantae</taxon>
        <taxon>Streptophyta</taxon>
        <taxon>Embryophyta</taxon>
        <taxon>Tracheophyta</taxon>
        <taxon>Spermatophyta</taxon>
        <taxon>Magnoliopsida</taxon>
        <taxon>Liliopsida</taxon>
        <taxon>Asparagales</taxon>
        <taxon>Orchidaceae</taxon>
        <taxon>Vanilloideae</taxon>
        <taxon>Vanilleae</taxon>
        <taxon>Vanilla</taxon>
    </lineage>
</organism>